<dbReference type="SUPFAM" id="SSF53244">
    <property type="entry name" value="MurD-like peptide ligases, peptide-binding domain"/>
    <property type="match status" value="1"/>
</dbReference>
<protein>
    <recommendedName>
        <fullName evidence="6">Cyanophycin synthetase</fullName>
        <ecNumber evidence="5">6.3.2.29</ecNumber>
        <ecNumber evidence="4">6.3.2.30</ecNumber>
    </recommendedName>
    <alternativeName>
        <fullName evidence="10">Cyanophycin synthase</fullName>
    </alternativeName>
</protein>
<dbReference type="InterPro" id="IPR036565">
    <property type="entry name" value="Mur-like_cat_sf"/>
</dbReference>
<dbReference type="GO" id="GO:0004326">
    <property type="term" value="F:tetrahydrofolylpolyglutamate synthase activity"/>
    <property type="evidence" value="ECO:0007669"/>
    <property type="project" value="InterPro"/>
</dbReference>
<evidence type="ECO:0000256" key="11">
    <source>
        <dbReference type="ARBA" id="ARBA00048094"/>
    </source>
</evidence>
<dbReference type="Gene3D" id="3.40.1190.10">
    <property type="entry name" value="Mur-like, catalytic domain"/>
    <property type="match status" value="1"/>
</dbReference>
<dbReference type="InterPro" id="IPR004101">
    <property type="entry name" value="Mur_ligase_C"/>
</dbReference>
<dbReference type="PROSITE" id="PS50975">
    <property type="entry name" value="ATP_GRASP"/>
    <property type="match status" value="1"/>
</dbReference>
<keyword evidence="7 15" id="KW-0436">Ligase</keyword>
<evidence type="ECO:0000256" key="7">
    <source>
        <dbReference type="ARBA" id="ARBA00022598"/>
    </source>
</evidence>
<evidence type="ECO:0000256" key="2">
    <source>
        <dbReference type="ARBA" id="ARBA00009060"/>
    </source>
</evidence>
<dbReference type="InterPro" id="IPR020561">
    <property type="entry name" value="PRibGlycinamid_synth_ATP-grasp"/>
</dbReference>
<dbReference type="InterPro" id="IPR013221">
    <property type="entry name" value="Mur_ligase_cen"/>
</dbReference>
<evidence type="ECO:0000256" key="10">
    <source>
        <dbReference type="ARBA" id="ARBA00031353"/>
    </source>
</evidence>
<evidence type="ECO:0000256" key="12">
    <source>
        <dbReference type="ARBA" id="ARBA00048425"/>
    </source>
</evidence>
<dbReference type="Pfam" id="PF18921">
    <property type="entry name" value="Cyanophycin_syn"/>
    <property type="match status" value="1"/>
</dbReference>
<dbReference type="InterPro" id="IPR011761">
    <property type="entry name" value="ATP-grasp"/>
</dbReference>
<dbReference type="Gene3D" id="3.30.470.20">
    <property type="entry name" value="ATP-grasp fold, B domain"/>
    <property type="match status" value="1"/>
</dbReference>
<comment type="catalytic activity">
    <reaction evidence="12">
        <text>[L-4-(L-arginin-2-N-yl)aspartate](n) + L-aspartate + ATP = [L-4-(L-arginin-2-N-yl)aspartate](n)-L-aspartate + ADP + phosphate + H(+)</text>
        <dbReference type="Rhea" id="RHEA:13277"/>
        <dbReference type="Rhea" id="RHEA-COMP:13728"/>
        <dbReference type="Rhea" id="RHEA-COMP:13733"/>
        <dbReference type="ChEBI" id="CHEBI:15378"/>
        <dbReference type="ChEBI" id="CHEBI:29991"/>
        <dbReference type="ChEBI" id="CHEBI:30616"/>
        <dbReference type="ChEBI" id="CHEBI:43474"/>
        <dbReference type="ChEBI" id="CHEBI:137986"/>
        <dbReference type="ChEBI" id="CHEBI:137990"/>
        <dbReference type="ChEBI" id="CHEBI:456216"/>
        <dbReference type="EC" id="6.3.2.29"/>
    </reaction>
</comment>
<keyword evidence="8 13" id="KW-0547">Nucleotide-binding</keyword>
<dbReference type="NCBIfam" id="TIGR02068">
    <property type="entry name" value="cya_phycin_syn"/>
    <property type="match status" value="1"/>
</dbReference>
<sequence length="926" mass="100298">MLFGSKTDEATRLLTQPMQVLEKGVYHGPHYYSHTPMVRIMLDLGRMEDWPSDRIPGFVDALIEMLPGLDRHGCSLKKRGGFISRLRDGTWIGHVTEHVAIELQTMAGHRVTRGKTRSVKGKPGVYNVMFAYREDEVGLLAGRAALELVNSLLPPDLQGVKGLDRIYEIGGTFDLEERLDALRRRVRRTSYGPTTQSLIDEAKRRGIPVMRLGEGSLVQLGHGKYQQRIRASISGQTSQLAVDAAGDKNFTKKLLGDSGIPVPKGVVVRSVDDAVREAKRLRYPLVTKPVDGNHGRGVTIGIKDEEGLRFGFAEAQREAKGGRSVIVEEYFQGNDHRILVVDGKLVAVAERVPAHVVGDGVHTIAQLIAEVNKDPRRGEGHENVMTRIKIDAHMTEYLARTGLTVESVPEPGEVVYLRTTANLSTGGTAVDRTNQIHFDNAEIARRAAMVIGLDIAGIDFIAPDISKSVRETGGGIIEVNAAPGFRMHIDPSEGAPRDVARPVIDMLFPRGSRARVPIIAITGTNGKSTTGRMVKHVLRYTGCNVGLTSTSGVYVNDILISEGDATGPRSARMVLRDPMVEVAVLETARGGLLREGLAFEQADIGTVLNVAPDHLGLKGIETVEDLAEVKSLIIETVRRDGTSVLNADDPLTVKMARRARGRVVWFSMKGGTDMPAFLRHHIEDGGMAVIREPGEEGGVIVNYDRGLREGVMKAGDIPATLHGMAGFNIANALATVAICIAHGVPILTIRSALTSFQSSFEQNPGRLNVHDAHGFRVILDYAHNVAGLEALGEVVNGLRHRYKHSIGLLSIPGDRRDEDILGLGRLAGAIFDELYFREDPGGRGRPRGEVLKLLEQGAIEGGASPDRVHLIQSEAAATTAALMAAKTGDLVVITPTDVTGTWHQITSFQKVESATSSRPSNLIAAE</sequence>
<evidence type="ECO:0000256" key="5">
    <source>
        <dbReference type="ARBA" id="ARBA00013005"/>
    </source>
</evidence>
<gene>
    <name evidence="15" type="ORF">AVDCRST_MAG23-249</name>
</gene>
<dbReference type="InterPro" id="IPR018109">
    <property type="entry name" value="Folylpolyglutamate_synth_CS"/>
</dbReference>
<dbReference type="PANTHER" id="PTHR23135:SF18">
    <property type="entry name" value="CYANOPHYCIN SYNTHETASE"/>
    <property type="match status" value="1"/>
</dbReference>
<dbReference type="PANTHER" id="PTHR23135">
    <property type="entry name" value="MUR LIGASE FAMILY MEMBER"/>
    <property type="match status" value="1"/>
</dbReference>
<comment type="function">
    <text evidence="1">Catalyzes the ATP-dependent polymerization of arginine and aspartate to multi-L-arginyl-poly-L-aspartic acid (cyanophycin; a water-insoluble reserve polymer).</text>
</comment>
<dbReference type="GO" id="GO:0071161">
    <property type="term" value="F:cyanophycin synthetase activity (L-arginine-adding)"/>
    <property type="evidence" value="ECO:0007669"/>
    <property type="project" value="UniProtKB-EC"/>
</dbReference>
<evidence type="ECO:0000256" key="1">
    <source>
        <dbReference type="ARBA" id="ARBA00003184"/>
    </source>
</evidence>
<dbReference type="EC" id="6.3.2.29" evidence="5"/>
<dbReference type="PROSITE" id="PS01011">
    <property type="entry name" value="FOLYLPOLYGLU_SYNT_1"/>
    <property type="match status" value="1"/>
</dbReference>
<evidence type="ECO:0000256" key="8">
    <source>
        <dbReference type="ARBA" id="ARBA00022741"/>
    </source>
</evidence>
<evidence type="ECO:0000256" key="3">
    <source>
        <dbReference type="ARBA" id="ARBA00011738"/>
    </source>
</evidence>
<dbReference type="GO" id="GO:0071160">
    <property type="term" value="F:cyanophycin synthetase activity (L-aspartate-adding)"/>
    <property type="evidence" value="ECO:0007669"/>
    <property type="project" value="UniProtKB-EC"/>
</dbReference>
<evidence type="ECO:0000256" key="9">
    <source>
        <dbReference type="ARBA" id="ARBA00022840"/>
    </source>
</evidence>
<dbReference type="Pfam" id="PF08245">
    <property type="entry name" value="Mur_ligase_M"/>
    <property type="match status" value="1"/>
</dbReference>
<dbReference type="SUPFAM" id="SSF53623">
    <property type="entry name" value="MurD-like peptide ligases, catalytic domain"/>
    <property type="match status" value="1"/>
</dbReference>
<reference evidence="15" key="1">
    <citation type="submission" date="2020-02" db="EMBL/GenBank/DDBJ databases">
        <authorList>
            <person name="Meier V. D."/>
        </authorList>
    </citation>
    <scope>NUCLEOTIDE SEQUENCE</scope>
    <source>
        <strain evidence="15">AVDCRST_MAG23</strain>
    </source>
</reference>
<dbReference type="AlphaFoldDB" id="A0A6J4TFB0"/>
<comment type="subunit">
    <text evidence="3">Homodimer.</text>
</comment>
<dbReference type="Gene3D" id="3.30.1490.20">
    <property type="entry name" value="ATP-grasp fold, A domain"/>
    <property type="match status" value="1"/>
</dbReference>
<dbReference type="NCBIfam" id="NF010623">
    <property type="entry name" value="PRK14016.1"/>
    <property type="match status" value="1"/>
</dbReference>
<name>A0A6J4TFB0_9SPHN</name>
<dbReference type="InterPro" id="IPR013815">
    <property type="entry name" value="ATP_grasp_subdomain_1"/>
</dbReference>
<dbReference type="EC" id="6.3.2.30" evidence="4"/>
<dbReference type="Pfam" id="PF01071">
    <property type="entry name" value="GARS_A"/>
    <property type="match status" value="1"/>
</dbReference>
<dbReference type="GO" id="GO:0046872">
    <property type="term" value="F:metal ion binding"/>
    <property type="evidence" value="ECO:0007669"/>
    <property type="project" value="InterPro"/>
</dbReference>
<evidence type="ECO:0000256" key="6">
    <source>
        <dbReference type="ARBA" id="ARBA00022036"/>
    </source>
</evidence>
<proteinExistence type="inferred from homology"/>
<evidence type="ECO:0000313" key="15">
    <source>
        <dbReference type="EMBL" id="CAA9521894.1"/>
    </source>
</evidence>
<dbReference type="Gene3D" id="3.90.190.20">
    <property type="entry name" value="Mur ligase, C-terminal domain"/>
    <property type="match status" value="1"/>
</dbReference>
<dbReference type="InterPro" id="IPR036615">
    <property type="entry name" value="Mur_ligase_C_dom_sf"/>
</dbReference>
<feature type="domain" description="ATP-grasp" evidence="14">
    <location>
        <begin position="252"/>
        <end position="508"/>
    </location>
</feature>
<evidence type="ECO:0000259" key="14">
    <source>
        <dbReference type="PROSITE" id="PS50975"/>
    </source>
</evidence>
<dbReference type="EMBL" id="CADCWD010000013">
    <property type="protein sequence ID" value="CAA9521894.1"/>
    <property type="molecule type" value="Genomic_DNA"/>
</dbReference>
<keyword evidence="9 13" id="KW-0067">ATP-binding</keyword>
<dbReference type="InterPro" id="IPR011810">
    <property type="entry name" value="Cya_phycin_syn"/>
</dbReference>
<evidence type="ECO:0000256" key="4">
    <source>
        <dbReference type="ARBA" id="ARBA00012968"/>
    </source>
</evidence>
<comment type="catalytic activity">
    <reaction evidence="11">
        <text>[L-4-(L-arginin-2-N-yl)aspartate](n)-L-aspartate + L-arginine + ATP = [L-4-(L-arginin-2-N-yl)aspartate](n+1) + ADP + phosphate + H(+)</text>
        <dbReference type="Rhea" id="RHEA:23888"/>
        <dbReference type="Rhea" id="RHEA-COMP:13732"/>
        <dbReference type="Rhea" id="RHEA-COMP:13733"/>
        <dbReference type="ChEBI" id="CHEBI:15378"/>
        <dbReference type="ChEBI" id="CHEBI:30616"/>
        <dbReference type="ChEBI" id="CHEBI:32682"/>
        <dbReference type="ChEBI" id="CHEBI:43474"/>
        <dbReference type="ChEBI" id="CHEBI:137986"/>
        <dbReference type="ChEBI" id="CHEBI:137990"/>
        <dbReference type="ChEBI" id="CHEBI:456216"/>
        <dbReference type="EC" id="6.3.2.30"/>
    </reaction>
</comment>
<organism evidence="15">
    <name type="scientific">uncultured Sphingosinicella sp</name>
    <dbReference type="NCBI Taxonomy" id="478748"/>
    <lineage>
        <taxon>Bacteria</taxon>
        <taxon>Pseudomonadati</taxon>
        <taxon>Pseudomonadota</taxon>
        <taxon>Alphaproteobacteria</taxon>
        <taxon>Sphingomonadales</taxon>
        <taxon>Sphingosinicellaceae</taxon>
        <taxon>Sphingosinicella</taxon>
        <taxon>environmental samples</taxon>
    </lineage>
</organism>
<comment type="similarity">
    <text evidence="2">In the C-terminal section; belongs to the MurCDEF family.</text>
</comment>
<dbReference type="InterPro" id="IPR044019">
    <property type="entry name" value="Cyanophycin_syn_N"/>
</dbReference>
<dbReference type="GO" id="GO:0005524">
    <property type="term" value="F:ATP binding"/>
    <property type="evidence" value="ECO:0007669"/>
    <property type="project" value="UniProtKB-UniRule"/>
</dbReference>
<evidence type="ECO:0000256" key="13">
    <source>
        <dbReference type="PROSITE-ProRule" id="PRU00409"/>
    </source>
</evidence>
<dbReference type="SUPFAM" id="SSF56059">
    <property type="entry name" value="Glutathione synthetase ATP-binding domain-like"/>
    <property type="match status" value="1"/>
</dbReference>
<dbReference type="Pfam" id="PF02875">
    <property type="entry name" value="Mur_ligase_C"/>
    <property type="match status" value="1"/>
</dbReference>
<accession>A0A6J4TFB0</accession>